<feature type="domain" description="TonB-dependent receptor plug" evidence="12">
    <location>
        <begin position="228"/>
        <end position="334"/>
    </location>
</feature>
<feature type="chain" id="PRO_5046430953" evidence="10">
    <location>
        <begin position="33"/>
        <end position="1127"/>
    </location>
</feature>
<evidence type="ECO:0000313" key="13">
    <source>
        <dbReference type="EMBL" id="MDN5210883.1"/>
    </source>
</evidence>
<dbReference type="PROSITE" id="PS52016">
    <property type="entry name" value="TONB_DEPENDENT_REC_3"/>
    <property type="match status" value="1"/>
</dbReference>
<dbReference type="InterPro" id="IPR023997">
    <property type="entry name" value="TonB-dep_OMP_SusC/RagA_CS"/>
</dbReference>
<dbReference type="InterPro" id="IPR008969">
    <property type="entry name" value="CarboxyPept-like_regulatory"/>
</dbReference>
<comment type="similarity">
    <text evidence="8 9">Belongs to the TonB-dependent receptor family.</text>
</comment>
<keyword evidence="6 8" id="KW-0472">Membrane</keyword>
<dbReference type="Pfam" id="PF00593">
    <property type="entry name" value="TonB_dep_Rec_b-barrel"/>
    <property type="match status" value="1"/>
</dbReference>
<dbReference type="RefSeq" id="WP_346756223.1">
    <property type="nucleotide sequence ID" value="NZ_JAUJEB010000001.1"/>
</dbReference>
<evidence type="ECO:0000259" key="12">
    <source>
        <dbReference type="Pfam" id="PF07715"/>
    </source>
</evidence>
<organism evidence="13 14">
    <name type="scientific">Agaribacillus aureus</name>
    <dbReference type="NCBI Taxonomy" id="3051825"/>
    <lineage>
        <taxon>Bacteria</taxon>
        <taxon>Pseudomonadati</taxon>
        <taxon>Bacteroidota</taxon>
        <taxon>Cytophagia</taxon>
        <taxon>Cytophagales</taxon>
        <taxon>Splendidivirgaceae</taxon>
        <taxon>Agaribacillus</taxon>
    </lineage>
</organism>
<sequence length="1127" mass="123128">MNSNFTRQLIMMSRTVFKVIFFNCCLAGTLMASNLNGQTKSIEEIVISLKVKEKALADVLRRIESKTTFHFSYYVDDLIGEKITIDARNQSLANVLRDIAKQTRLGFKRINQNIHVVGRKDDNRLVEEFQTQWPNNRIITGKVTSENGEALPGVNILIKGTTIGVVTDVEGKYKINVPDDATILVFSYVGYITEEVNIAGRTTVDFILTPDIETLSEIVVVGYGTQKKSDLTGAVASVTSEEVKALTISNPTLSLQGRVAGVNVQSNGGAPGAGVSVVIRGAGTINGSLDPLYVVDGVFLESLSSVNPNDIKSMEVLKDASAAAIYGSRAANGVVIVTTSKGSDGGLVINAHATVGVSNPTNEIDFLNARQYADVRNAIDDASNAPRAPVNSTAFDPSVDTDWQDLSIRTGVIQDYGFSLSGGGSNSSVYFSANYFNERGVLISSDFNRINLRLNSEYWSSNKKFRLSQSLGLVQKNLNENDNYGVSGYNFPTLPFKDGEGNFVAPSNADHGVAFSQNRYARAVTLDDDNRIDEIFGNIAGELEFLPGLKYRLNLGVNFSSEVDYLFVPTFFWSESNQGANQNLDADLTESRTTRFDGLIDNILSYNREIGKHSINAILGSSFQKIVTRGTSVTASTFPSNDLRVVSAAEEVTLFSGDEIVTGLASVYGRLIYDYDDKYLLTATLRRDESSRFAASFRTGYFPSVSAGWRISSEDFFPASNFLTDLKLRVSYGELGSQNVEDYAFTPVINLNSNYDFGDQRFFGVSRTQFRLQNLVWEKSRTTNFGINAGFLGGKLQATIDYYVRKTDDILLSLAIPQTSGSRQPVITNAAAIDNKGIEINLNYKESEGAFTYDINLNLTSSSNEITSLGALESPISGGIFSSEALRGTRADVGEQLGVFWGFETAGLYQSQTEIDNDPNLSSNPAAKSLLKPGDLIYVDQNGDGFVNNDDKVNIGNPYPDFEYGLNFNGSYKNFELTLFIQGQVGNEILNANKYNLSFESRSNYSTDVLNAWSETNTNSNFPVVGTTRFDVSDFYIEDGSYLRLKQLRVAYNIRNLFKGSTEAKAFVSGQNLLTLTGYSGYDPELGVPGNSGRPSATGPALLTRGVDLSAYPQSVVIMGGVQFTIK</sequence>
<dbReference type="Gene3D" id="2.40.170.20">
    <property type="entry name" value="TonB-dependent receptor, beta-barrel domain"/>
    <property type="match status" value="1"/>
</dbReference>
<evidence type="ECO:0000259" key="11">
    <source>
        <dbReference type="Pfam" id="PF00593"/>
    </source>
</evidence>
<evidence type="ECO:0000256" key="10">
    <source>
        <dbReference type="SAM" id="SignalP"/>
    </source>
</evidence>
<evidence type="ECO:0000256" key="8">
    <source>
        <dbReference type="PROSITE-ProRule" id="PRU01360"/>
    </source>
</evidence>
<keyword evidence="10" id="KW-0732">Signal</keyword>
<feature type="signal peptide" evidence="10">
    <location>
        <begin position="1"/>
        <end position="32"/>
    </location>
</feature>
<protein>
    <submittedName>
        <fullName evidence="13">TonB-dependent receptor</fullName>
    </submittedName>
</protein>
<evidence type="ECO:0000256" key="5">
    <source>
        <dbReference type="ARBA" id="ARBA00023077"/>
    </source>
</evidence>
<keyword evidence="2 8" id="KW-0813">Transport</keyword>
<feature type="domain" description="TonB-dependent receptor-like beta-barrel" evidence="11">
    <location>
        <begin position="497"/>
        <end position="1073"/>
    </location>
</feature>
<dbReference type="NCBIfam" id="TIGR04056">
    <property type="entry name" value="OMP_RagA_SusC"/>
    <property type="match status" value="1"/>
</dbReference>
<dbReference type="InterPro" id="IPR023996">
    <property type="entry name" value="TonB-dep_OMP_SusC/RagA"/>
</dbReference>
<keyword evidence="4 8" id="KW-0812">Transmembrane</keyword>
<evidence type="ECO:0000256" key="2">
    <source>
        <dbReference type="ARBA" id="ARBA00022448"/>
    </source>
</evidence>
<dbReference type="Pfam" id="PF13715">
    <property type="entry name" value="CarbopepD_reg_2"/>
    <property type="match status" value="1"/>
</dbReference>
<dbReference type="Pfam" id="PF07715">
    <property type="entry name" value="Plug"/>
    <property type="match status" value="1"/>
</dbReference>
<evidence type="ECO:0000313" key="14">
    <source>
        <dbReference type="Proteomes" id="UP001172083"/>
    </source>
</evidence>
<evidence type="ECO:0000256" key="4">
    <source>
        <dbReference type="ARBA" id="ARBA00022692"/>
    </source>
</evidence>
<evidence type="ECO:0000256" key="7">
    <source>
        <dbReference type="ARBA" id="ARBA00023237"/>
    </source>
</evidence>
<comment type="subcellular location">
    <subcellularLocation>
        <location evidence="1 8">Cell outer membrane</location>
        <topology evidence="1 8">Multi-pass membrane protein</topology>
    </subcellularLocation>
</comment>
<reference evidence="13" key="1">
    <citation type="submission" date="2023-06" db="EMBL/GenBank/DDBJ databases">
        <title>Genomic of Agaribacillus aureum.</title>
        <authorList>
            <person name="Wang G."/>
        </authorList>
    </citation>
    <scope>NUCLEOTIDE SEQUENCE</scope>
    <source>
        <strain evidence="13">BMA12</strain>
    </source>
</reference>
<dbReference type="InterPro" id="IPR000531">
    <property type="entry name" value="Beta-barrel_TonB"/>
</dbReference>
<evidence type="ECO:0000256" key="9">
    <source>
        <dbReference type="RuleBase" id="RU003357"/>
    </source>
</evidence>
<dbReference type="InterPro" id="IPR039426">
    <property type="entry name" value="TonB-dep_rcpt-like"/>
</dbReference>
<evidence type="ECO:0000256" key="3">
    <source>
        <dbReference type="ARBA" id="ARBA00022452"/>
    </source>
</evidence>
<dbReference type="Gene3D" id="2.170.130.10">
    <property type="entry name" value="TonB-dependent receptor, plug domain"/>
    <property type="match status" value="1"/>
</dbReference>
<keyword evidence="13" id="KW-0675">Receptor</keyword>
<comment type="caution">
    <text evidence="13">The sequence shown here is derived from an EMBL/GenBank/DDBJ whole genome shotgun (WGS) entry which is preliminary data.</text>
</comment>
<gene>
    <name evidence="13" type="ORF">QQ020_02450</name>
</gene>
<proteinExistence type="inferred from homology"/>
<keyword evidence="7 8" id="KW-0998">Cell outer membrane</keyword>
<dbReference type="InterPro" id="IPR036942">
    <property type="entry name" value="Beta-barrel_TonB_sf"/>
</dbReference>
<evidence type="ECO:0000256" key="1">
    <source>
        <dbReference type="ARBA" id="ARBA00004571"/>
    </source>
</evidence>
<name>A0ABT8KZL5_9BACT</name>
<dbReference type="Proteomes" id="UP001172083">
    <property type="component" value="Unassembled WGS sequence"/>
</dbReference>
<dbReference type="InterPro" id="IPR012910">
    <property type="entry name" value="Plug_dom"/>
</dbReference>
<keyword evidence="5 9" id="KW-0798">TonB box</keyword>
<accession>A0ABT8KZL5</accession>
<dbReference type="SUPFAM" id="SSF49464">
    <property type="entry name" value="Carboxypeptidase regulatory domain-like"/>
    <property type="match status" value="1"/>
</dbReference>
<keyword evidence="14" id="KW-1185">Reference proteome</keyword>
<dbReference type="Gene3D" id="2.60.40.1120">
    <property type="entry name" value="Carboxypeptidase-like, regulatory domain"/>
    <property type="match status" value="1"/>
</dbReference>
<dbReference type="SUPFAM" id="SSF56935">
    <property type="entry name" value="Porins"/>
    <property type="match status" value="1"/>
</dbReference>
<evidence type="ECO:0000256" key="6">
    <source>
        <dbReference type="ARBA" id="ARBA00023136"/>
    </source>
</evidence>
<dbReference type="NCBIfam" id="TIGR04057">
    <property type="entry name" value="SusC_RagA_signa"/>
    <property type="match status" value="1"/>
</dbReference>
<keyword evidence="3 8" id="KW-1134">Transmembrane beta strand</keyword>
<dbReference type="InterPro" id="IPR037066">
    <property type="entry name" value="Plug_dom_sf"/>
</dbReference>
<dbReference type="EMBL" id="JAUJEB010000001">
    <property type="protein sequence ID" value="MDN5210883.1"/>
    <property type="molecule type" value="Genomic_DNA"/>
</dbReference>